<accession>A0AC35TRM8</accession>
<evidence type="ECO:0000313" key="2">
    <source>
        <dbReference type="WBParaSite" id="RSKR_0000364900.1"/>
    </source>
</evidence>
<protein>
    <submittedName>
        <fullName evidence="2">Glycosyltransferase family 92 protein</fullName>
    </submittedName>
</protein>
<reference evidence="2" key="1">
    <citation type="submission" date="2016-11" db="UniProtKB">
        <authorList>
            <consortium name="WormBaseParasite"/>
        </authorList>
    </citation>
    <scope>IDENTIFICATION</scope>
    <source>
        <strain evidence="2">KR3021</strain>
    </source>
</reference>
<dbReference type="Proteomes" id="UP000095286">
    <property type="component" value="Unplaced"/>
</dbReference>
<evidence type="ECO:0000313" key="1">
    <source>
        <dbReference type="Proteomes" id="UP000095286"/>
    </source>
</evidence>
<sequence length="630" mass="74239">MSRLNYIFCITKKLTIALCVILAISTFIVTLCSYNSLDEEECVQFFKFQKNREDRKMASYYVPGNKRMNYRYFIKDFNKKLGYCIIPKNMSTMMKLLLNVLTNPKDYLDNKFSFNKFHDQLTNNEYENIIQSANKIQIDDSLPPAKYVQIDTDTPAIPPESTTIQTIATTKKSVITAKGMFKNVASPIVISKRPLRKDEAPRVAFGMRAYLIDPTTIEIPLISNSFQSPVLTWNNYTITFKCQWGRKCPEYYSRACVYTGYIGTIKLGKPFEREKDIPNWLTIYNTLTGTSGQVQLYDRRPPAFKSYKHQLAVYLQPMYLLADFAEVIQFFEYWISQKATKVYISHESCTDEVFEIIKWYGDNFIEVEILNWPKLPIIENDFNPNFYTFQYEAILAIYDSMFFIRHESKYVAVMDLDEVLHFYKTNTTVADYLKSQEVSNKDVRIWSFQSRRVTVKKDYEVDSLDDVKFSYFENADMDTTPFKRPGYQKNIYRVEDVNRYHVHLVDKNILPKFVNYVLSTDIEIMHIRKIPDIEKKFKTKKSSALKKAGDDWTKSFKIRLATHSHSLVRKIWVNHFHDISQKLESCRQQTFKENFQHNYTLCVNVEICDDRLSLRKQIKWVESAGKWSIL</sequence>
<organism evidence="1 2">
    <name type="scientific">Rhabditophanes sp. KR3021</name>
    <dbReference type="NCBI Taxonomy" id="114890"/>
    <lineage>
        <taxon>Eukaryota</taxon>
        <taxon>Metazoa</taxon>
        <taxon>Ecdysozoa</taxon>
        <taxon>Nematoda</taxon>
        <taxon>Chromadorea</taxon>
        <taxon>Rhabditida</taxon>
        <taxon>Tylenchina</taxon>
        <taxon>Panagrolaimomorpha</taxon>
        <taxon>Strongyloidoidea</taxon>
        <taxon>Alloionematidae</taxon>
        <taxon>Rhabditophanes</taxon>
    </lineage>
</organism>
<name>A0AC35TRM8_9BILA</name>
<dbReference type="WBParaSite" id="RSKR_0000364900.1">
    <property type="protein sequence ID" value="RSKR_0000364900.1"/>
    <property type="gene ID" value="RSKR_0000364900"/>
</dbReference>
<proteinExistence type="predicted"/>